<gene>
    <name evidence="2" type="ORF">O1D97_01380</name>
</gene>
<dbReference type="EMBL" id="JAPUBN010000006">
    <property type="protein sequence ID" value="MCZ2720327.1"/>
    <property type="molecule type" value="Genomic_DNA"/>
</dbReference>
<feature type="region of interest" description="Disordered" evidence="1">
    <location>
        <begin position="47"/>
        <end position="70"/>
    </location>
</feature>
<dbReference type="RefSeq" id="WP_269122126.1">
    <property type="nucleotide sequence ID" value="NZ_JAPUBN010000006.1"/>
</dbReference>
<reference evidence="2" key="1">
    <citation type="submission" date="2022-12" db="EMBL/GenBank/DDBJ databases">
        <title>Marinomonas 15G1-11 sp. nov, isolated from marine algae.</title>
        <authorList>
            <person name="Butt M."/>
            <person name="Choi D.G."/>
            <person name="Kim J.M."/>
            <person name="Lee J.K."/>
            <person name="Baek J.H."/>
            <person name="Jeon C.O."/>
        </authorList>
    </citation>
    <scope>NUCLEOTIDE SEQUENCE</scope>
    <source>
        <strain evidence="2">15G1-11</strain>
    </source>
</reference>
<dbReference type="Proteomes" id="UP001149719">
    <property type="component" value="Unassembled WGS sequence"/>
</dbReference>
<feature type="compositionally biased region" description="Basic residues" evidence="1">
    <location>
        <begin position="57"/>
        <end position="70"/>
    </location>
</feature>
<organism evidence="2 3">
    <name type="scientific">Marinomonas phaeophyticola</name>
    <dbReference type="NCBI Taxonomy" id="3004091"/>
    <lineage>
        <taxon>Bacteria</taxon>
        <taxon>Pseudomonadati</taxon>
        <taxon>Pseudomonadota</taxon>
        <taxon>Gammaproteobacteria</taxon>
        <taxon>Oceanospirillales</taxon>
        <taxon>Oceanospirillaceae</taxon>
        <taxon>Marinomonas</taxon>
    </lineage>
</organism>
<evidence type="ECO:0000313" key="2">
    <source>
        <dbReference type="EMBL" id="MCZ2720327.1"/>
    </source>
</evidence>
<evidence type="ECO:0000256" key="1">
    <source>
        <dbReference type="SAM" id="MobiDB-lite"/>
    </source>
</evidence>
<sequence length="70" mass="7960">MIIIATINAIKEFFVKKHAEQSLKSLDAHSLRDIGFYHDNGRIRPLAGTTHENKNLTIHKMKPHKQPSDG</sequence>
<proteinExistence type="predicted"/>
<protein>
    <recommendedName>
        <fullName evidence="4">DUF1127 domain-containing protein</fullName>
    </recommendedName>
</protein>
<name>A0ABT4JPL6_9GAMM</name>
<accession>A0ABT4JPL6</accession>
<evidence type="ECO:0000313" key="3">
    <source>
        <dbReference type="Proteomes" id="UP001149719"/>
    </source>
</evidence>
<keyword evidence="3" id="KW-1185">Reference proteome</keyword>
<evidence type="ECO:0008006" key="4">
    <source>
        <dbReference type="Google" id="ProtNLM"/>
    </source>
</evidence>
<comment type="caution">
    <text evidence="2">The sequence shown here is derived from an EMBL/GenBank/DDBJ whole genome shotgun (WGS) entry which is preliminary data.</text>
</comment>